<evidence type="ECO:0000256" key="1">
    <source>
        <dbReference type="ARBA" id="ARBA00004123"/>
    </source>
</evidence>
<dbReference type="SUPFAM" id="SSF46785">
    <property type="entry name" value="Winged helix' DNA-binding domain"/>
    <property type="match status" value="1"/>
</dbReference>
<proteinExistence type="inferred from homology"/>
<reference evidence="8 9" key="1">
    <citation type="submission" date="2023-08" db="EMBL/GenBank/DDBJ databases">
        <title>Black Yeasts Isolated from many extreme environments.</title>
        <authorList>
            <person name="Coleine C."/>
            <person name="Stajich J.E."/>
            <person name="Selbmann L."/>
        </authorList>
    </citation>
    <scope>NUCLEOTIDE SEQUENCE [LARGE SCALE GENOMIC DNA]</scope>
    <source>
        <strain evidence="8 9">CCFEE 5935</strain>
    </source>
</reference>
<dbReference type="RefSeq" id="XP_064653390.1">
    <property type="nucleotide sequence ID" value="XM_064808434.1"/>
</dbReference>
<sequence>MADPSEDLYEYCCKEANSCPEGYKKIFKQEDLLRYCQDADSKALNDVKDVEKLMPLVARMSKQFLIITLKTGSGSQWTVRPRKVANEVRQLGKDERMVFEVVEGAQEEGVWIRMIKNRTGIKDGHSLDKLVAKLQRQKLIKSVKNVKAMNQKTYILSHLAPSETITGGSFYDAGVLDETLVEEVGNIIIFHVRMVSWFDPPREKVKRPKRVASPIEILDDDQEGASRPTKKRKTGTGAAVKSNDIEDMGATSRERERLRRKARSQLAYTRGHEYPTASSIHKFIISANVLRAAKSASLTVDEVQKVINILVWDEKLEPISGGYRTARGVKYKEPGVEEDEAVTAESKRGNGLTEAPCGRCPVIDICGNGGPVNAGNCPYFTEWLVGKPTATATSASATA</sequence>
<dbReference type="Gene3D" id="1.10.10.10">
    <property type="entry name" value="Winged helix-like DNA-binding domain superfamily/Winged helix DNA-binding domain"/>
    <property type="match status" value="1"/>
</dbReference>
<dbReference type="InterPro" id="IPR007832">
    <property type="entry name" value="RNA_pol_Rpc34"/>
</dbReference>
<dbReference type="GO" id="GO:0005666">
    <property type="term" value="C:RNA polymerase III complex"/>
    <property type="evidence" value="ECO:0007669"/>
    <property type="project" value="UniProtKB-UniRule"/>
</dbReference>
<dbReference type="EMBL" id="JAVRRT010000036">
    <property type="protein sequence ID" value="KAK5162740.1"/>
    <property type="molecule type" value="Genomic_DNA"/>
</dbReference>
<dbReference type="GO" id="GO:0006383">
    <property type="term" value="P:transcription by RNA polymerase III"/>
    <property type="evidence" value="ECO:0007669"/>
    <property type="project" value="UniProtKB-UniRule"/>
</dbReference>
<protein>
    <recommendedName>
        <fullName evidence="6">DNA-directed RNA polymerase III subunit RPC6</fullName>
        <shortName evidence="6">RNA polymerase III subunit C6</shortName>
    </recommendedName>
</protein>
<dbReference type="AlphaFoldDB" id="A0AAV9NVT5"/>
<evidence type="ECO:0000256" key="4">
    <source>
        <dbReference type="ARBA" id="ARBA00023163"/>
    </source>
</evidence>
<evidence type="ECO:0000256" key="7">
    <source>
        <dbReference type="SAM" id="MobiDB-lite"/>
    </source>
</evidence>
<name>A0AAV9NVT5_9PEZI</name>
<evidence type="ECO:0000256" key="5">
    <source>
        <dbReference type="ARBA" id="ARBA00023242"/>
    </source>
</evidence>
<dbReference type="InterPro" id="IPR036388">
    <property type="entry name" value="WH-like_DNA-bd_sf"/>
</dbReference>
<evidence type="ECO:0000256" key="2">
    <source>
        <dbReference type="ARBA" id="ARBA00011038"/>
    </source>
</evidence>
<dbReference type="Proteomes" id="UP001337655">
    <property type="component" value="Unassembled WGS sequence"/>
</dbReference>
<evidence type="ECO:0000256" key="6">
    <source>
        <dbReference type="PIRNR" id="PIRNR028763"/>
    </source>
</evidence>
<comment type="caution">
    <text evidence="8">The sequence shown here is derived from an EMBL/GenBank/DDBJ whole genome shotgun (WGS) entry which is preliminary data.</text>
</comment>
<gene>
    <name evidence="8" type="primary">RPC34</name>
    <name evidence="8" type="ORF">LTR77_011223</name>
</gene>
<keyword evidence="5 6" id="KW-0539">Nucleus</keyword>
<comment type="function">
    <text evidence="6">DNA-dependent RNA polymerase catalyzes the transcription of DNA into RNA using the four ribonucleoside triphosphates as substrates. Specific peripheric component of RNA polymerase III which synthesizes small RNAs, such as 5S rRNA and tRNAs.</text>
</comment>
<keyword evidence="3 6" id="KW-0240">DNA-directed RNA polymerase</keyword>
<keyword evidence="4 6" id="KW-0804">Transcription</keyword>
<dbReference type="InterPro" id="IPR016049">
    <property type="entry name" value="RNA_pol_Rpc34-like"/>
</dbReference>
<organism evidence="8 9">
    <name type="scientific">Saxophila tyrrhenica</name>
    <dbReference type="NCBI Taxonomy" id="1690608"/>
    <lineage>
        <taxon>Eukaryota</taxon>
        <taxon>Fungi</taxon>
        <taxon>Dikarya</taxon>
        <taxon>Ascomycota</taxon>
        <taxon>Pezizomycotina</taxon>
        <taxon>Dothideomycetes</taxon>
        <taxon>Dothideomycetidae</taxon>
        <taxon>Mycosphaerellales</taxon>
        <taxon>Extremaceae</taxon>
        <taxon>Saxophila</taxon>
    </lineage>
</organism>
<dbReference type="GeneID" id="89932542"/>
<accession>A0AAV9NVT5</accession>
<dbReference type="Pfam" id="PF05158">
    <property type="entry name" value="RNA_pol_Rpc34"/>
    <property type="match status" value="1"/>
</dbReference>
<feature type="region of interest" description="Disordered" evidence="7">
    <location>
        <begin position="213"/>
        <end position="255"/>
    </location>
</feature>
<keyword evidence="9" id="KW-1185">Reference proteome</keyword>
<dbReference type="PANTHER" id="PTHR12780">
    <property type="entry name" value="RNA POLYMERASE III DNA DIRECTED , 39KD SUBUNIT-RELATED"/>
    <property type="match status" value="1"/>
</dbReference>
<dbReference type="InterPro" id="IPR036390">
    <property type="entry name" value="WH_DNA-bd_sf"/>
</dbReference>
<dbReference type="PIRSF" id="PIRSF028763">
    <property type="entry name" value="RNA_pol_Rpc34"/>
    <property type="match status" value="1"/>
</dbReference>
<evidence type="ECO:0000313" key="9">
    <source>
        <dbReference type="Proteomes" id="UP001337655"/>
    </source>
</evidence>
<comment type="subcellular location">
    <subcellularLocation>
        <location evidence="1 6">Nucleus</location>
    </subcellularLocation>
</comment>
<evidence type="ECO:0000256" key="3">
    <source>
        <dbReference type="ARBA" id="ARBA00022478"/>
    </source>
</evidence>
<comment type="similarity">
    <text evidence="2 6">Belongs to the eukaryotic RPC34/RPC39 RNA polymerase subunit family.</text>
</comment>
<evidence type="ECO:0000313" key="8">
    <source>
        <dbReference type="EMBL" id="KAK5162740.1"/>
    </source>
</evidence>